<gene>
    <name evidence="2" type="ORF">CFP56_014315</name>
</gene>
<feature type="region of interest" description="Disordered" evidence="1">
    <location>
        <begin position="177"/>
        <end position="204"/>
    </location>
</feature>
<name>A0AAW0KTV9_QUESU</name>
<dbReference type="EMBL" id="PKMF04000227">
    <property type="protein sequence ID" value="KAK7842086.1"/>
    <property type="molecule type" value="Genomic_DNA"/>
</dbReference>
<reference evidence="2 3" key="1">
    <citation type="journal article" date="2018" name="Sci. Data">
        <title>The draft genome sequence of cork oak.</title>
        <authorList>
            <person name="Ramos A.M."/>
            <person name="Usie A."/>
            <person name="Barbosa P."/>
            <person name="Barros P.M."/>
            <person name="Capote T."/>
            <person name="Chaves I."/>
            <person name="Simoes F."/>
            <person name="Abreu I."/>
            <person name="Carrasquinho I."/>
            <person name="Faro C."/>
            <person name="Guimaraes J.B."/>
            <person name="Mendonca D."/>
            <person name="Nobrega F."/>
            <person name="Rodrigues L."/>
            <person name="Saibo N.J.M."/>
            <person name="Varela M.C."/>
            <person name="Egas C."/>
            <person name="Matos J."/>
            <person name="Miguel C.M."/>
            <person name="Oliveira M.M."/>
            <person name="Ricardo C.P."/>
            <person name="Goncalves S."/>
        </authorList>
    </citation>
    <scope>NUCLEOTIDE SEQUENCE [LARGE SCALE GENOMIC DNA]</scope>
    <source>
        <strain evidence="3">cv. HL8</strain>
    </source>
</reference>
<dbReference type="Proteomes" id="UP000237347">
    <property type="component" value="Unassembled WGS sequence"/>
</dbReference>
<evidence type="ECO:0000313" key="3">
    <source>
        <dbReference type="Proteomes" id="UP000237347"/>
    </source>
</evidence>
<feature type="compositionally biased region" description="Basic and acidic residues" evidence="1">
    <location>
        <begin position="185"/>
        <end position="197"/>
    </location>
</feature>
<accession>A0AAW0KTV9</accession>
<dbReference type="AlphaFoldDB" id="A0AAW0KTV9"/>
<protein>
    <submittedName>
        <fullName evidence="2">Uncharacterized protein</fullName>
    </submittedName>
</protein>
<keyword evidence="3" id="KW-1185">Reference proteome</keyword>
<comment type="caution">
    <text evidence="2">The sequence shown here is derived from an EMBL/GenBank/DDBJ whole genome shotgun (WGS) entry which is preliminary data.</text>
</comment>
<organism evidence="2 3">
    <name type="scientific">Quercus suber</name>
    <name type="common">Cork oak</name>
    <dbReference type="NCBI Taxonomy" id="58331"/>
    <lineage>
        <taxon>Eukaryota</taxon>
        <taxon>Viridiplantae</taxon>
        <taxon>Streptophyta</taxon>
        <taxon>Embryophyta</taxon>
        <taxon>Tracheophyta</taxon>
        <taxon>Spermatophyta</taxon>
        <taxon>Magnoliopsida</taxon>
        <taxon>eudicotyledons</taxon>
        <taxon>Gunneridae</taxon>
        <taxon>Pentapetalae</taxon>
        <taxon>rosids</taxon>
        <taxon>fabids</taxon>
        <taxon>Fagales</taxon>
        <taxon>Fagaceae</taxon>
        <taxon>Quercus</taxon>
    </lineage>
</organism>
<sequence>MDPKDSSVSPLFKLDEQVKYEMKFLQFTYQHHFQIVTPRKWNEISYTKSRPFILDLEESRSIDVIASLKDNKCPNLVQADGENGKVSIKVVPELITRLITRGKEIGSSSPSNSVLCSTPELQKQYDQLVGSKEQLLLFLIISDKPSSSIQSGYSSPTQSAITEDLGLLVLEESEISDGGLRGRGIRRESRESRDRGRGRARAYK</sequence>
<proteinExistence type="predicted"/>
<evidence type="ECO:0000256" key="1">
    <source>
        <dbReference type="SAM" id="MobiDB-lite"/>
    </source>
</evidence>
<evidence type="ECO:0000313" key="2">
    <source>
        <dbReference type="EMBL" id="KAK7842086.1"/>
    </source>
</evidence>